<sequence length="426" mass="47180">MIRFSSAAIFPSLVKTHDANLGVITEHDMRLLIEFSRERCDRGEHPFALIEFDILDNSTLQREFEKNLIEPLREQISDSGVVGRINGQLVVLVPNIDAAAARKIAQCVLAQISMPIDAHCFISVYPMPVTADRGHDPSYGDGIETISERNIRLTHSQHVSDTKTSARGLNDTGPIQIHPLSDLLRKPIPAWKRALDLIGASALLLALGPAIIACGLYLQARDPGPIIFRQRRFGYLGKPFSLLKLRTMRTDADPTHHQAHLRQLIENDASLTKLDSSGDQRVIPGAGVMRKLGIDELPQLINVLRGEMSLVGPRPCLGYELEGFRRWHFARFNVLPGLTGLWQVSGKNSTTFSKMLELDVRYAIRTRLRDDLLILLRTPAAVLAHARQTSPNSQGNIAYQSSPATDNRSFQSLSLSSSADPSTNVL</sequence>
<proteinExistence type="inferred from homology"/>
<dbReference type="Pfam" id="PF02397">
    <property type="entry name" value="Bac_transf"/>
    <property type="match status" value="1"/>
</dbReference>
<feature type="compositionally biased region" description="Polar residues" evidence="2">
    <location>
        <begin position="387"/>
        <end position="411"/>
    </location>
</feature>
<protein>
    <recommendedName>
        <fullName evidence="3">Bacterial sugar transferase domain-containing protein</fullName>
    </recommendedName>
</protein>
<dbReference type="EMBL" id="NRRY01000027">
    <property type="protein sequence ID" value="MBK1619865.1"/>
    <property type="molecule type" value="Genomic_DNA"/>
</dbReference>
<evidence type="ECO:0000313" key="5">
    <source>
        <dbReference type="Proteomes" id="UP001138768"/>
    </source>
</evidence>
<evidence type="ECO:0000256" key="2">
    <source>
        <dbReference type="SAM" id="MobiDB-lite"/>
    </source>
</evidence>
<dbReference type="PANTHER" id="PTHR30576:SF10">
    <property type="entry name" value="SLL5057 PROTEIN"/>
    <property type="match status" value="1"/>
</dbReference>
<comment type="similarity">
    <text evidence="1">Belongs to the bacterial sugar transferase family.</text>
</comment>
<evidence type="ECO:0000313" key="4">
    <source>
        <dbReference type="EMBL" id="MBK1619865.1"/>
    </source>
</evidence>
<dbReference type="PANTHER" id="PTHR30576">
    <property type="entry name" value="COLANIC BIOSYNTHESIS UDP-GLUCOSE LIPID CARRIER TRANSFERASE"/>
    <property type="match status" value="1"/>
</dbReference>
<dbReference type="Proteomes" id="UP001138768">
    <property type="component" value="Unassembled WGS sequence"/>
</dbReference>
<keyword evidence="5" id="KW-1185">Reference proteome</keyword>
<comment type="caution">
    <text evidence="4">The sequence shown here is derived from an EMBL/GenBank/DDBJ whole genome shotgun (WGS) entry which is preliminary data.</text>
</comment>
<evidence type="ECO:0000259" key="3">
    <source>
        <dbReference type="Pfam" id="PF02397"/>
    </source>
</evidence>
<gene>
    <name evidence="4" type="ORF">CKO42_15725</name>
</gene>
<reference evidence="4 5" key="1">
    <citation type="journal article" date="2020" name="Microorganisms">
        <title>Osmotic Adaptation and Compatible Solute Biosynthesis of Phototrophic Bacteria as Revealed from Genome Analyses.</title>
        <authorList>
            <person name="Imhoff J.F."/>
            <person name="Rahn T."/>
            <person name="Kunzel S."/>
            <person name="Keller A."/>
            <person name="Neulinger S.C."/>
        </authorList>
    </citation>
    <scope>NUCLEOTIDE SEQUENCE [LARGE SCALE GENOMIC DNA]</scope>
    <source>
        <strain evidence="4 5">DSM 25653</strain>
    </source>
</reference>
<dbReference type="GO" id="GO:0016780">
    <property type="term" value="F:phosphotransferase activity, for other substituted phosphate groups"/>
    <property type="evidence" value="ECO:0007669"/>
    <property type="project" value="TreeGrafter"/>
</dbReference>
<feature type="domain" description="Bacterial sugar transferase" evidence="3">
    <location>
        <begin position="192"/>
        <end position="383"/>
    </location>
</feature>
<dbReference type="RefSeq" id="WP_200246091.1">
    <property type="nucleotide sequence ID" value="NZ_NRRY01000027.1"/>
</dbReference>
<dbReference type="InterPro" id="IPR003362">
    <property type="entry name" value="Bact_transf"/>
</dbReference>
<accession>A0A9X0WAY0</accession>
<name>A0A9X0WAY0_9GAMM</name>
<feature type="region of interest" description="Disordered" evidence="2">
    <location>
        <begin position="387"/>
        <end position="426"/>
    </location>
</feature>
<organism evidence="4 5">
    <name type="scientific">Lamprobacter modestohalophilus</name>
    <dbReference type="NCBI Taxonomy" id="1064514"/>
    <lineage>
        <taxon>Bacteria</taxon>
        <taxon>Pseudomonadati</taxon>
        <taxon>Pseudomonadota</taxon>
        <taxon>Gammaproteobacteria</taxon>
        <taxon>Chromatiales</taxon>
        <taxon>Chromatiaceae</taxon>
        <taxon>Lamprobacter</taxon>
    </lineage>
</organism>
<dbReference type="AlphaFoldDB" id="A0A9X0WAY0"/>
<evidence type="ECO:0000256" key="1">
    <source>
        <dbReference type="ARBA" id="ARBA00006464"/>
    </source>
</evidence>